<protein>
    <submittedName>
        <fullName evidence="5">HTH-type transcriptional activator RhaR</fullName>
    </submittedName>
</protein>
<evidence type="ECO:0000256" key="3">
    <source>
        <dbReference type="ARBA" id="ARBA00023163"/>
    </source>
</evidence>
<evidence type="ECO:0000256" key="1">
    <source>
        <dbReference type="ARBA" id="ARBA00023015"/>
    </source>
</evidence>
<keyword evidence="3" id="KW-0804">Transcription</keyword>
<accession>A0ABS5LM49</accession>
<evidence type="ECO:0000313" key="6">
    <source>
        <dbReference type="Proteomes" id="UP001647436"/>
    </source>
</evidence>
<feature type="domain" description="HTH araC/xylS-type" evidence="4">
    <location>
        <begin position="205"/>
        <end position="303"/>
    </location>
</feature>
<evidence type="ECO:0000313" key="5">
    <source>
        <dbReference type="EMBL" id="MBS3017568.1"/>
    </source>
</evidence>
<proteinExistence type="predicted"/>
<dbReference type="PANTHER" id="PTHR46796:SF6">
    <property type="entry name" value="ARAC SUBFAMILY"/>
    <property type="match status" value="1"/>
</dbReference>
<dbReference type="Proteomes" id="UP001647436">
    <property type="component" value="Unassembled WGS sequence"/>
</dbReference>
<dbReference type="InterPro" id="IPR018060">
    <property type="entry name" value="HTH_AraC"/>
</dbReference>
<evidence type="ECO:0000256" key="2">
    <source>
        <dbReference type="ARBA" id="ARBA00023125"/>
    </source>
</evidence>
<comment type="caution">
    <text evidence="5">The sequence shown here is derived from an EMBL/GenBank/DDBJ whole genome shotgun (WGS) entry which is preliminary data.</text>
</comment>
<evidence type="ECO:0000259" key="4">
    <source>
        <dbReference type="PROSITE" id="PS01124"/>
    </source>
</evidence>
<keyword evidence="1" id="KW-0805">Transcription regulation</keyword>
<dbReference type="PROSITE" id="PS01124">
    <property type="entry name" value="HTH_ARAC_FAMILY_2"/>
    <property type="match status" value="1"/>
</dbReference>
<dbReference type="PROSITE" id="PS00041">
    <property type="entry name" value="HTH_ARAC_FAMILY_1"/>
    <property type="match status" value="1"/>
</dbReference>
<keyword evidence="2" id="KW-0238">DNA-binding</keyword>
<dbReference type="SUPFAM" id="SSF46689">
    <property type="entry name" value="Homeodomain-like"/>
    <property type="match status" value="2"/>
</dbReference>
<dbReference type="InterPro" id="IPR050204">
    <property type="entry name" value="AraC_XylS_family_regulators"/>
</dbReference>
<dbReference type="RefSeq" id="WP_211455668.1">
    <property type="nucleotide sequence ID" value="NZ_JAANES010000001.1"/>
</dbReference>
<sequence length="304" mass="33649">MAVPDTTQLDSRRWRSAERAFQDEPLEAVPPEQVQCSSLGLPWHGISVWHQLANAEDLYIPPAGKHCVIVRRGPTTGLIQKHGGEIHSSRWKTGEALLLPAHTPSFWRTELPRDNLHLDLSPQWLQTVSGQDCSAVALRSSFGRHDPVLVQLLQVLLQALSDNSALNPSFADGIATSVAIHLLEHYRAPLSGPSSTALLSAKQLKRVQALVIENMEQPLPIAVLAAEVQLSSYHFARSFKATCGLTPHQFVLQQRMKRARKLLLESGESVAEIALQVGFGTTSHFSQAFSKYWGTTPSKFRQQH</sequence>
<dbReference type="Pfam" id="PF12833">
    <property type="entry name" value="HTH_18"/>
    <property type="match status" value="1"/>
</dbReference>
<dbReference type="PRINTS" id="PR00032">
    <property type="entry name" value="HTHARAC"/>
</dbReference>
<dbReference type="InterPro" id="IPR020449">
    <property type="entry name" value="Tscrpt_reg_AraC-type_HTH"/>
</dbReference>
<dbReference type="SMART" id="SM00342">
    <property type="entry name" value="HTH_ARAC"/>
    <property type="match status" value="1"/>
</dbReference>
<gene>
    <name evidence="5" type="primary">rhaR_1</name>
    <name evidence="5" type="ORF">DJFAAGMI_00287</name>
</gene>
<organism evidence="5 6">
    <name type="scientific">Comamonas brasiliensis</name>
    <dbReference type="NCBI Taxonomy" id="1812482"/>
    <lineage>
        <taxon>Bacteria</taxon>
        <taxon>Pseudomonadati</taxon>
        <taxon>Pseudomonadota</taxon>
        <taxon>Betaproteobacteria</taxon>
        <taxon>Burkholderiales</taxon>
        <taxon>Comamonadaceae</taxon>
        <taxon>Comamonas</taxon>
    </lineage>
</organism>
<dbReference type="InterPro" id="IPR009057">
    <property type="entry name" value="Homeodomain-like_sf"/>
</dbReference>
<reference evidence="5 6" key="1">
    <citation type="submission" date="2020-03" db="EMBL/GenBank/DDBJ databases">
        <title>The role of nitrogen metabolism on polyethylene biodegradation.</title>
        <authorList>
            <person name="Peixoto J."/>
            <person name="Vizzotto C.S."/>
            <person name="Ramos A."/>
            <person name="Alves G."/>
            <person name="Steindorff A."/>
            <person name="Kruger R."/>
        </authorList>
    </citation>
    <scope>NUCLEOTIDE SEQUENCE [LARGE SCALE GENOMIC DNA]</scope>
    <source>
        <strain evidence="5 6">PE63</strain>
    </source>
</reference>
<dbReference type="Gene3D" id="1.10.10.60">
    <property type="entry name" value="Homeodomain-like"/>
    <property type="match status" value="2"/>
</dbReference>
<keyword evidence="6" id="KW-1185">Reference proteome</keyword>
<name>A0ABS5LM49_9BURK</name>
<dbReference type="EMBL" id="JAANES010000001">
    <property type="protein sequence ID" value="MBS3017568.1"/>
    <property type="molecule type" value="Genomic_DNA"/>
</dbReference>
<dbReference type="PANTHER" id="PTHR46796">
    <property type="entry name" value="HTH-TYPE TRANSCRIPTIONAL ACTIVATOR RHAS-RELATED"/>
    <property type="match status" value="1"/>
</dbReference>
<dbReference type="InterPro" id="IPR018062">
    <property type="entry name" value="HTH_AraC-typ_CS"/>
</dbReference>